<feature type="domain" description="Disintegrin" evidence="5">
    <location>
        <begin position="45"/>
        <end position="119"/>
    </location>
</feature>
<dbReference type="InterPro" id="IPR000742">
    <property type="entry name" value="EGF"/>
</dbReference>
<dbReference type="EMBL" id="QUSF01000019">
    <property type="protein sequence ID" value="RLW02252.1"/>
    <property type="molecule type" value="Genomic_DNA"/>
</dbReference>
<dbReference type="InterPro" id="IPR001762">
    <property type="entry name" value="Disintegrin_dom"/>
</dbReference>
<evidence type="ECO:0000259" key="5">
    <source>
        <dbReference type="PROSITE" id="PS50214"/>
    </source>
</evidence>
<feature type="region of interest" description="Disordered" evidence="2">
    <location>
        <begin position="378"/>
        <end position="451"/>
    </location>
</feature>
<reference evidence="6 7" key="1">
    <citation type="journal article" date="2018" name="Proc. R. Soc. B">
        <title>A non-coding region near Follistatin controls head colour polymorphism in the Gouldian finch.</title>
        <authorList>
            <person name="Toomey M.B."/>
            <person name="Marques C.I."/>
            <person name="Andrade P."/>
            <person name="Araujo P.M."/>
            <person name="Sabatino S."/>
            <person name="Gazda M.A."/>
            <person name="Afonso S."/>
            <person name="Lopes R.J."/>
            <person name="Corbo J.C."/>
            <person name="Carneiro M."/>
        </authorList>
    </citation>
    <scope>NUCLEOTIDE SEQUENCE [LARGE SCALE GENOMIC DNA]</scope>
    <source>
        <strain evidence="6">Red01</strain>
        <tissue evidence="6">Muscle</tissue>
    </source>
</reference>
<keyword evidence="3" id="KW-0812">Transmembrane</keyword>
<dbReference type="STRING" id="44316.ENSEGOP00005005293"/>
<accession>A0A3L8SHR6</accession>
<keyword evidence="7" id="KW-1185">Reference proteome</keyword>
<feature type="domain" description="EGF-like" evidence="4">
    <location>
        <begin position="227"/>
        <end position="259"/>
    </location>
</feature>
<keyword evidence="3" id="KW-1133">Transmembrane helix</keyword>
<dbReference type="PROSITE" id="PS50026">
    <property type="entry name" value="EGF_3"/>
    <property type="match status" value="1"/>
</dbReference>
<keyword evidence="1" id="KW-1015">Disulfide bond</keyword>
<evidence type="ECO:0000256" key="1">
    <source>
        <dbReference type="PROSITE-ProRule" id="PRU00076"/>
    </source>
</evidence>
<dbReference type="InterPro" id="IPR006586">
    <property type="entry name" value="ADAM_Cys-rich"/>
</dbReference>
<dbReference type="SUPFAM" id="SSF57552">
    <property type="entry name" value="Blood coagulation inhibitor (disintegrin)"/>
    <property type="match status" value="1"/>
</dbReference>
<comment type="caution">
    <text evidence="1">Lacks conserved residue(s) required for the propagation of feature annotation.</text>
</comment>
<evidence type="ECO:0008006" key="8">
    <source>
        <dbReference type="Google" id="ProtNLM"/>
    </source>
</evidence>
<dbReference type="PANTHER" id="PTHR11905">
    <property type="entry name" value="ADAM A DISINTEGRIN AND METALLOPROTEASE DOMAIN"/>
    <property type="match status" value="1"/>
</dbReference>
<comment type="caution">
    <text evidence="6">The sequence shown here is derived from an EMBL/GenBank/DDBJ whole genome shotgun (WGS) entry which is preliminary data.</text>
</comment>
<dbReference type="AlphaFoldDB" id="A0A3L8SHR6"/>
<dbReference type="InterPro" id="IPR036436">
    <property type="entry name" value="Disintegrin_dom_sf"/>
</dbReference>
<keyword evidence="1" id="KW-0245">EGF-like domain</keyword>
<dbReference type="Proteomes" id="UP000276834">
    <property type="component" value="Unassembled WGS sequence"/>
</dbReference>
<proteinExistence type="predicted"/>
<evidence type="ECO:0000313" key="6">
    <source>
        <dbReference type="EMBL" id="RLW02252.1"/>
    </source>
</evidence>
<dbReference type="SMART" id="SM00050">
    <property type="entry name" value="DISIN"/>
    <property type="match status" value="1"/>
</dbReference>
<feature type="transmembrane region" description="Helical" evidence="3">
    <location>
        <begin position="280"/>
        <end position="300"/>
    </location>
</feature>
<evidence type="ECO:0000256" key="2">
    <source>
        <dbReference type="SAM" id="MobiDB-lite"/>
    </source>
</evidence>
<dbReference type="PANTHER" id="PTHR11905:SF112">
    <property type="entry name" value="DISINTEGRIN AND METALLOPROTEINASE DOMAIN-CONTAINING PROTEIN 12"/>
    <property type="match status" value="1"/>
</dbReference>
<evidence type="ECO:0000256" key="3">
    <source>
        <dbReference type="SAM" id="Phobius"/>
    </source>
</evidence>
<evidence type="ECO:0000259" key="4">
    <source>
        <dbReference type="PROSITE" id="PS50026"/>
    </source>
</evidence>
<name>A0A3L8SHR6_CHLGU</name>
<dbReference type="PROSITE" id="PS50214">
    <property type="entry name" value="DISINTEGRIN_2"/>
    <property type="match status" value="1"/>
</dbReference>
<dbReference type="OrthoDB" id="5951731at2759"/>
<keyword evidence="3" id="KW-0472">Membrane</keyword>
<sequence>MWVFSSYPFPMVFSSCSRKDLENSLEKGVGMCLFNLPEVKESFGGQKCGNGYVEDGEECDCGEPEECTNRCCNATTCALNPGAVCAHGLCCQDCQSIKASQEAAPVVQTAGAKPAPGICFERVNSAGDPYGNCGKDSKSSFAKCEPRDAKCGKIQCQGGANRPVIGTNAVSIETNIPLQEGGKILCRGTHVYLGDDMPDPGLVLAGTKCEDGKICLNRQCQNTSVFGVHKCATKCHGRGVCNNKKNCHCEADWAPPFCDKPGFGGSVDSGPIRQADNKSLTIGVLITILCLIFAGSIMYLKRKTFMRWLFTSKKTTIEKLRSVSPARPSSSSEPNHVHTICVSKNLITKPQNTAIQKRDVPRRPLPYQIIDISNPVKTHEVPPLKTPQRVLPPLPQLPGHQAGPERPLPANPSLRFSQEPPKPSAPRKPLPADPLGRARHGPAGHPKALPHAAPARSVLDWGPGVSAFRYSESNNIAAFGDHLEFCNITDIFDQTCSQTSTTGIQVQQHYGCEMSRKPDTFILKSEDRSLHYLSTPAGVHFYDNT</sequence>
<dbReference type="Pfam" id="PF08516">
    <property type="entry name" value="ADAM_CR"/>
    <property type="match status" value="1"/>
</dbReference>
<feature type="disulfide bond" evidence="1">
    <location>
        <begin position="249"/>
        <end position="258"/>
    </location>
</feature>
<evidence type="ECO:0000313" key="7">
    <source>
        <dbReference type="Proteomes" id="UP000276834"/>
    </source>
</evidence>
<feature type="disulfide bond" evidence="1">
    <location>
        <begin position="231"/>
        <end position="241"/>
    </location>
</feature>
<organism evidence="6 7">
    <name type="scientific">Chloebia gouldiae</name>
    <name type="common">Gouldian finch</name>
    <name type="synonym">Erythrura gouldiae</name>
    <dbReference type="NCBI Taxonomy" id="44316"/>
    <lineage>
        <taxon>Eukaryota</taxon>
        <taxon>Metazoa</taxon>
        <taxon>Chordata</taxon>
        <taxon>Craniata</taxon>
        <taxon>Vertebrata</taxon>
        <taxon>Euteleostomi</taxon>
        <taxon>Archelosauria</taxon>
        <taxon>Archosauria</taxon>
        <taxon>Dinosauria</taxon>
        <taxon>Saurischia</taxon>
        <taxon>Theropoda</taxon>
        <taxon>Coelurosauria</taxon>
        <taxon>Aves</taxon>
        <taxon>Neognathae</taxon>
        <taxon>Neoaves</taxon>
        <taxon>Telluraves</taxon>
        <taxon>Australaves</taxon>
        <taxon>Passeriformes</taxon>
        <taxon>Passeroidea</taxon>
        <taxon>Passeridae</taxon>
        <taxon>Chloebia</taxon>
    </lineage>
</organism>
<feature type="compositionally biased region" description="Pro residues" evidence="2">
    <location>
        <begin position="420"/>
        <end position="432"/>
    </location>
</feature>
<gene>
    <name evidence="6" type="ORF">DV515_00007470</name>
</gene>
<dbReference type="SMART" id="SM00608">
    <property type="entry name" value="ACR"/>
    <property type="match status" value="1"/>
</dbReference>
<dbReference type="Gene3D" id="4.10.70.10">
    <property type="entry name" value="Disintegrin domain"/>
    <property type="match status" value="1"/>
</dbReference>
<protein>
    <recommendedName>
        <fullName evidence="8">Disintegrin domain-containing protein</fullName>
    </recommendedName>
</protein>